<dbReference type="Ensembl" id="ENSFHET00000003317.1">
    <property type="protein sequence ID" value="ENSFHEP00000007740.1"/>
    <property type="gene ID" value="ENSFHEG00000008917.1"/>
</dbReference>
<keyword evidence="22" id="KW-0393">Immunoglobulin domain</keyword>
<dbReference type="EC" id="2.7.10.1" evidence="28"/>
<dbReference type="SUPFAM" id="SSF48726">
    <property type="entry name" value="Immunoglobulin"/>
    <property type="match status" value="2"/>
</dbReference>
<keyword evidence="6" id="KW-0433">Leucine-rich repeat</keyword>
<feature type="binding site" evidence="25">
    <location>
        <begin position="496"/>
        <end position="504"/>
    </location>
    <ligand>
        <name>ATP</name>
        <dbReference type="ChEBI" id="CHEBI:30616"/>
    </ligand>
</feature>
<evidence type="ECO:0000256" key="20">
    <source>
        <dbReference type="ARBA" id="ARBA00023170"/>
    </source>
</evidence>
<dbReference type="PANTHER" id="PTHR24416">
    <property type="entry name" value="TYROSINE-PROTEIN KINASE RECEPTOR"/>
    <property type="match status" value="1"/>
</dbReference>
<evidence type="ECO:0000256" key="16">
    <source>
        <dbReference type="ARBA" id="ARBA00022989"/>
    </source>
</evidence>
<dbReference type="GO" id="GO:0043121">
    <property type="term" value="F:neurotrophin binding"/>
    <property type="evidence" value="ECO:0007669"/>
    <property type="project" value="TreeGrafter"/>
</dbReference>
<feature type="signal peptide" evidence="30">
    <location>
        <begin position="1"/>
        <end position="33"/>
    </location>
</feature>
<dbReference type="InterPro" id="IPR031635">
    <property type="entry name" value="NTRK_LRRCT"/>
</dbReference>
<dbReference type="InterPro" id="IPR050122">
    <property type="entry name" value="RTK"/>
</dbReference>
<dbReference type="FunFam" id="3.30.200.20:FF:000033">
    <property type="entry name" value="Tyrosine-protein kinase receptor"/>
    <property type="match status" value="1"/>
</dbReference>
<dbReference type="SUPFAM" id="SSF56112">
    <property type="entry name" value="Protein kinase-like (PK-like)"/>
    <property type="match status" value="1"/>
</dbReference>
<evidence type="ECO:0000256" key="27">
    <source>
        <dbReference type="PROSITE-ProRule" id="PRU10141"/>
    </source>
</evidence>
<keyword evidence="9 30" id="KW-0732">Signal</keyword>
<dbReference type="PRINTS" id="PR01939">
    <property type="entry name" value="NTKRECEPTOR"/>
</dbReference>
<dbReference type="Pfam" id="PF07679">
    <property type="entry name" value="I-set"/>
    <property type="match status" value="1"/>
</dbReference>
<dbReference type="SMART" id="SM00219">
    <property type="entry name" value="TyrKc"/>
    <property type="match status" value="1"/>
</dbReference>
<accession>A0A3Q2P7H1</accession>
<evidence type="ECO:0000256" key="5">
    <source>
        <dbReference type="ARBA" id="ARBA00022553"/>
    </source>
</evidence>
<dbReference type="FunFam" id="1.10.510.10:FF:000034">
    <property type="entry name" value="Tyrosine-protein kinase receptor"/>
    <property type="match status" value="1"/>
</dbReference>
<comment type="catalytic activity">
    <reaction evidence="23 28">
        <text>L-tyrosyl-[protein] + ATP = O-phospho-L-tyrosyl-[protein] + ADP + H(+)</text>
        <dbReference type="Rhea" id="RHEA:10596"/>
        <dbReference type="Rhea" id="RHEA-COMP:10136"/>
        <dbReference type="Rhea" id="RHEA-COMP:20101"/>
        <dbReference type="ChEBI" id="CHEBI:15378"/>
        <dbReference type="ChEBI" id="CHEBI:30616"/>
        <dbReference type="ChEBI" id="CHEBI:46858"/>
        <dbReference type="ChEBI" id="CHEBI:61978"/>
        <dbReference type="ChEBI" id="CHEBI:456216"/>
        <dbReference type="EC" id="2.7.10.1"/>
    </reaction>
</comment>
<evidence type="ECO:0000259" key="31">
    <source>
        <dbReference type="PROSITE" id="PS50011"/>
    </source>
</evidence>
<keyword evidence="4" id="KW-1003">Cell membrane</keyword>
<sequence>MDVPRTSLVPPLRVYSRWKVFLLLVCFCHSNLSSLLDCPPICACSSTEIYCNKSDSGKFFPLLSFHGTGIVGNMSENIEDFFQNITSINRSELWAGVISWICAAVILTSVKVSLKKVNLHKLSHQNIKHVEDVVFSCGCEIRWLQLWHQRGEKGLSSQQLTCSTADTEILLQDMNVTNCDLPVVSVSHSNLTVVEGSQVTVICNGSGLPIPEVDWPVKDFHSITAQGAKVYNNSIHSINITLVNVSREDNNFMLTCTATNIVGLAKASVHLIVHFPPSIVKLKEPERRHDTCIEFTVRGSPHPTLRWFHENKYIRPDMAVFRDDIEGCLLFKNPTHYNNGNYTLEAINYLGVVNRTVYGHFLEMPPSVTPTAEPHKPLQDPFGVSMAVGLAVFVCVILVFLFVLINKYGRRSKLIIKGPGTVMSGEENSASPLHHVNHGVISPCALDVGLDSVVIGMSRIPIIENPQYFRHGHNCTKPTTYVQHIKRRDIILKRELGEGAFGKVFLAECYNLSPTKDKMLVAVKTLKDPTLAARKDFQHEAELLTNLQHEHIVKFYGVCVDGDPLIMVFEYMKHGDLNKFLRAHGPDATILVDGLPLQTNGELGLSQMLHIASQIAGGMIYLASQHFVHRDLATRNCLVGNGLLVKIGDFGMSRDIYSTDYYRVGGHTMLPIRWMPPESIMYRKFTTESDVWSFGVILWEIFTYGKQPWFQLANNEVIECITQGRVLERPRTCPKEVYDIMLGCWQREPQQRLIIKEIQKKLLALMKSTPVYLDILG</sequence>
<keyword evidence="20 28" id="KW-0675">Receptor</keyword>
<dbReference type="Gene3D" id="3.30.200.20">
    <property type="entry name" value="Phosphorylase Kinase, domain 1"/>
    <property type="match status" value="1"/>
</dbReference>
<evidence type="ECO:0000259" key="32">
    <source>
        <dbReference type="PROSITE" id="PS50835"/>
    </source>
</evidence>
<evidence type="ECO:0000256" key="3">
    <source>
        <dbReference type="ARBA" id="ARBA00022473"/>
    </source>
</evidence>
<dbReference type="SMART" id="SM00409">
    <property type="entry name" value="IG"/>
    <property type="match status" value="2"/>
</dbReference>
<keyword evidence="17 29" id="KW-0472">Membrane</keyword>
<keyword evidence="18" id="KW-0829">Tyrosine-protein kinase</keyword>
<keyword evidence="12" id="KW-0418">Kinase</keyword>
<dbReference type="InterPro" id="IPR036179">
    <property type="entry name" value="Ig-like_dom_sf"/>
</dbReference>
<dbReference type="GO" id="GO:0004714">
    <property type="term" value="F:transmembrane receptor protein tyrosine kinase activity"/>
    <property type="evidence" value="ECO:0007669"/>
    <property type="project" value="UniProtKB-EC"/>
</dbReference>
<dbReference type="GeneTree" id="ENSGT00940000155645"/>
<evidence type="ECO:0000256" key="25">
    <source>
        <dbReference type="PIRSR" id="PIRSR620777-51"/>
    </source>
</evidence>
<evidence type="ECO:0000256" key="15">
    <source>
        <dbReference type="ARBA" id="ARBA00022902"/>
    </source>
</evidence>
<dbReference type="PROSITE" id="PS50835">
    <property type="entry name" value="IG_LIKE"/>
    <property type="match status" value="1"/>
</dbReference>
<evidence type="ECO:0000256" key="22">
    <source>
        <dbReference type="ARBA" id="ARBA00023319"/>
    </source>
</evidence>
<evidence type="ECO:0000256" key="30">
    <source>
        <dbReference type="SAM" id="SignalP"/>
    </source>
</evidence>
<dbReference type="InterPro" id="IPR001245">
    <property type="entry name" value="Ser-Thr/Tyr_kinase_cat_dom"/>
</dbReference>
<dbReference type="Pfam" id="PF16920">
    <property type="entry name" value="LRRCT_2"/>
    <property type="match status" value="1"/>
</dbReference>
<dbReference type="GO" id="GO:0051897">
    <property type="term" value="P:positive regulation of phosphatidylinositol 3-kinase/protein kinase B signal transduction"/>
    <property type="evidence" value="ECO:0007669"/>
    <property type="project" value="TreeGrafter"/>
</dbReference>
<evidence type="ECO:0000256" key="24">
    <source>
        <dbReference type="PIRSR" id="PIRSR620777-50"/>
    </source>
</evidence>
<keyword evidence="13" id="KW-0221">Differentiation</keyword>
<name>A0A3Q2P7H1_FUNHE</name>
<feature type="chain" id="PRO_5018640300" description="Tyrosine-protein kinase receptor" evidence="30">
    <location>
        <begin position="34"/>
        <end position="777"/>
    </location>
</feature>
<dbReference type="InterPro" id="IPR000719">
    <property type="entry name" value="Prot_kinase_dom"/>
</dbReference>
<dbReference type="PROSITE" id="PS00109">
    <property type="entry name" value="PROTEIN_KINASE_TYR"/>
    <property type="match status" value="1"/>
</dbReference>
<dbReference type="Gene3D" id="1.10.510.10">
    <property type="entry name" value="Transferase(Phosphotransferase) domain 1"/>
    <property type="match status" value="1"/>
</dbReference>
<proteinExistence type="inferred from homology"/>
<evidence type="ECO:0000256" key="17">
    <source>
        <dbReference type="ARBA" id="ARBA00023136"/>
    </source>
</evidence>
<keyword evidence="10" id="KW-0677">Repeat</keyword>
<keyword evidence="3" id="KW-0217">Developmental protein</keyword>
<dbReference type="InterPro" id="IPR013098">
    <property type="entry name" value="Ig_I-set"/>
</dbReference>
<dbReference type="STRING" id="8078.ENSFHEP00000007740"/>
<dbReference type="GO" id="GO:0005886">
    <property type="term" value="C:plasma membrane"/>
    <property type="evidence" value="ECO:0007669"/>
    <property type="project" value="UniProtKB-SubCell"/>
</dbReference>
<dbReference type="GO" id="GO:0010976">
    <property type="term" value="P:positive regulation of neuron projection development"/>
    <property type="evidence" value="ECO:0007669"/>
    <property type="project" value="TreeGrafter"/>
</dbReference>
<dbReference type="Proteomes" id="UP000265000">
    <property type="component" value="Unplaced"/>
</dbReference>
<dbReference type="GO" id="GO:0010008">
    <property type="term" value="C:endosome membrane"/>
    <property type="evidence" value="ECO:0007669"/>
    <property type="project" value="UniProtKB-SubCell"/>
</dbReference>
<dbReference type="GO" id="GO:0005524">
    <property type="term" value="F:ATP binding"/>
    <property type="evidence" value="ECO:0007669"/>
    <property type="project" value="UniProtKB-UniRule"/>
</dbReference>
<dbReference type="PROSITE" id="PS00239">
    <property type="entry name" value="RECEPTOR_TYR_KIN_II"/>
    <property type="match status" value="1"/>
</dbReference>
<comment type="subcellular location">
    <subcellularLocation>
        <location evidence="1">Cell membrane</location>
        <topology evidence="1">Single-pass type I membrane protein</topology>
    </subcellularLocation>
    <subcellularLocation>
        <location evidence="2">Endosome membrane</location>
        <topology evidence="2">Single-pass type I membrane protein</topology>
    </subcellularLocation>
</comment>
<evidence type="ECO:0000256" key="26">
    <source>
        <dbReference type="PIRSR" id="PIRSR620777-52"/>
    </source>
</evidence>
<keyword evidence="34" id="KW-1185">Reference proteome</keyword>
<evidence type="ECO:0000256" key="28">
    <source>
        <dbReference type="RuleBase" id="RU000312"/>
    </source>
</evidence>
<evidence type="ECO:0000313" key="34">
    <source>
        <dbReference type="Proteomes" id="UP000265000"/>
    </source>
</evidence>
<evidence type="ECO:0000256" key="18">
    <source>
        <dbReference type="ARBA" id="ARBA00023137"/>
    </source>
</evidence>
<dbReference type="GO" id="GO:0030424">
    <property type="term" value="C:axon"/>
    <property type="evidence" value="ECO:0007669"/>
    <property type="project" value="TreeGrafter"/>
</dbReference>
<evidence type="ECO:0000256" key="8">
    <source>
        <dbReference type="ARBA" id="ARBA00022692"/>
    </source>
</evidence>
<keyword evidence="21" id="KW-0325">Glycoprotein</keyword>
<evidence type="ECO:0000256" key="14">
    <source>
        <dbReference type="ARBA" id="ARBA00022840"/>
    </source>
</evidence>
<keyword evidence="11 25" id="KW-0547">Nucleotide-binding</keyword>
<evidence type="ECO:0000256" key="6">
    <source>
        <dbReference type="ARBA" id="ARBA00022614"/>
    </source>
</evidence>
<dbReference type="GO" id="GO:0043235">
    <property type="term" value="C:receptor complex"/>
    <property type="evidence" value="ECO:0007669"/>
    <property type="project" value="TreeGrafter"/>
</dbReference>
<evidence type="ECO:0000256" key="7">
    <source>
        <dbReference type="ARBA" id="ARBA00022679"/>
    </source>
</evidence>
<dbReference type="InterPro" id="IPR020635">
    <property type="entry name" value="Tyr_kinase_cat_dom"/>
</dbReference>
<feature type="binding site" evidence="25 27">
    <location>
        <position position="524"/>
    </location>
    <ligand>
        <name>ATP</name>
        <dbReference type="ChEBI" id="CHEBI:30616"/>
    </ligand>
</feature>
<dbReference type="PANTHER" id="PTHR24416:SF66">
    <property type="entry name" value="NT-3 GROWTH FACTOR RECEPTOR"/>
    <property type="match status" value="1"/>
</dbReference>
<evidence type="ECO:0000313" key="33">
    <source>
        <dbReference type="Ensembl" id="ENSFHEP00000007740.1"/>
    </source>
</evidence>
<dbReference type="Gene3D" id="2.60.40.10">
    <property type="entry name" value="Immunoglobulins"/>
    <property type="match status" value="2"/>
</dbReference>
<comment type="similarity">
    <text evidence="28">Belongs to the protein kinase superfamily. Tyr protein kinase family. Insulin receptor subfamily.</text>
</comment>
<dbReference type="AlphaFoldDB" id="A0A3Q2P7H1"/>
<feature type="active site" description="Proton acceptor" evidence="24">
    <location>
        <position position="631"/>
    </location>
</feature>
<keyword evidence="5 28" id="KW-0597">Phosphoprotein</keyword>
<reference evidence="33" key="2">
    <citation type="submission" date="2025-09" db="UniProtKB">
        <authorList>
            <consortium name="Ensembl"/>
        </authorList>
    </citation>
    <scope>IDENTIFICATION</scope>
</reference>
<dbReference type="Pfam" id="PF07714">
    <property type="entry name" value="PK_Tyr_Ser-Thr"/>
    <property type="match status" value="1"/>
</dbReference>
<dbReference type="PROSITE" id="PS00107">
    <property type="entry name" value="PROTEIN_KINASE_ATP"/>
    <property type="match status" value="1"/>
</dbReference>
<dbReference type="GO" id="GO:0005030">
    <property type="term" value="F:neurotrophin receptor activity"/>
    <property type="evidence" value="ECO:0007669"/>
    <property type="project" value="TreeGrafter"/>
</dbReference>
<organism evidence="33 34">
    <name type="scientific">Fundulus heteroclitus</name>
    <name type="common">Killifish</name>
    <name type="synonym">Mummichog</name>
    <dbReference type="NCBI Taxonomy" id="8078"/>
    <lineage>
        <taxon>Eukaryota</taxon>
        <taxon>Metazoa</taxon>
        <taxon>Chordata</taxon>
        <taxon>Craniata</taxon>
        <taxon>Vertebrata</taxon>
        <taxon>Euteleostomi</taxon>
        <taxon>Actinopterygii</taxon>
        <taxon>Neopterygii</taxon>
        <taxon>Teleostei</taxon>
        <taxon>Neoteleostei</taxon>
        <taxon>Acanthomorphata</taxon>
        <taxon>Ovalentaria</taxon>
        <taxon>Atherinomorphae</taxon>
        <taxon>Cyprinodontiformes</taxon>
        <taxon>Fundulidae</taxon>
        <taxon>Fundulus</taxon>
    </lineage>
</organism>
<keyword evidence="14 25" id="KW-0067">ATP-binding</keyword>
<keyword evidence="15" id="KW-0524">Neurogenesis</keyword>
<dbReference type="InterPro" id="IPR003599">
    <property type="entry name" value="Ig_sub"/>
</dbReference>
<protein>
    <recommendedName>
        <fullName evidence="28">Tyrosine-protein kinase receptor</fullName>
        <ecNumber evidence="28">2.7.10.1</ecNumber>
    </recommendedName>
</protein>
<evidence type="ECO:0000256" key="4">
    <source>
        <dbReference type="ARBA" id="ARBA00022475"/>
    </source>
</evidence>
<dbReference type="GO" id="GO:0030154">
    <property type="term" value="P:cell differentiation"/>
    <property type="evidence" value="ECO:0007669"/>
    <property type="project" value="UniProtKB-KW"/>
</dbReference>
<evidence type="ECO:0000256" key="11">
    <source>
        <dbReference type="ARBA" id="ARBA00022741"/>
    </source>
</evidence>
<evidence type="ECO:0000256" key="1">
    <source>
        <dbReference type="ARBA" id="ARBA00004251"/>
    </source>
</evidence>
<evidence type="ECO:0000256" key="2">
    <source>
        <dbReference type="ARBA" id="ARBA00004530"/>
    </source>
</evidence>
<keyword evidence="16 29" id="KW-1133">Transmembrane helix</keyword>
<evidence type="ECO:0000256" key="12">
    <source>
        <dbReference type="ARBA" id="ARBA00022777"/>
    </source>
</evidence>
<evidence type="ECO:0000256" key="19">
    <source>
        <dbReference type="ARBA" id="ARBA00023157"/>
    </source>
</evidence>
<dbReference type="InterPro" id="IPR008266">
    <property type="entry name" value="Tyr_kinase_AS"/>
</dbReference>
<feature type="site" description="Interaction with PLCG1" evidence="26">
    <location>
        <position position="772"/>
    </location>
</feature>
<evidence type="ECO:0000256" key="21">
    <source>
        <dbReference type="ARBA" id="ARBA00023180"/>
    </source>
</evidence>
<keyword evidence="19" id="KW-1015">Disulfide bond</keyword>
<evidence type="ECO:0000256" key="10">
    <source>
        <dbReference type="ARBA" id="ARBA00022737"/>
    </source>
</evidence>
<evidence type="ECO:0000256" key="9">
    <source>
        <dbReference type="ARBA" id="ARBA00022729"/>
    </source>
</evidence>
<keyword evidence="8 28" id="KW-0812">Transmembrane</keyword>
<dbReference type="PROSITE" id="PS50011">
    <property type="entry name" value="PROTEIN_KINASE_DOM"/>
    <property type="match status" value="1"/>
</dbReference>
<dbReference type="InterPro" id="IPR020777">
    <property type="entry name" value="NTRK"/>
</dbReference>
<dbReference type="GO" id="GO:1990090">
    <property type="term" value="P:cellular response to nerve growth factor stimulus"/>
    <property type="evidence" value="ECO:0007669"/>
    <property type="project" value="TreeGrafter"/>
</dbReference>
<dbReference type="InterPro" id="IPR013783">
    <property type="entry name" value="Ig-like_fold"/>
</dbReference>
<feature type="transmembrane region" description="Helical" evidence="29">
    <location>
        <begin position="382"/>
        <end position="405"/>
    </location>
</feature>
<dbReference type="CDD" id="cd05094">
    <property type="entry name" value="PTKc_TrkC"/>
    <property type="match status" value="1"/>
</dbReference>
<feature type="domain" description="Ig-like" evidence="32">
    <location>
        <begin position="182"/>
        <end position="272"/>
    </location>
</feature>
<feature type="domain" description="Protein kinase" evidence="31">
    <location>
        <begin position="490"/>
        <end position="766"/>
    </location>
</feature>
<dbReference type="GO" id="GO:0007169">
    <property type="term" value="P:cell surface receptor protein tyrosine kinase signaling pathway"/>
    <property type="evidence" value="ECO:0007669"/>
    <property type="project" value="InterPro"/>
</dbReference>
<keyword evidence="7" id="KW-0808">Transferase</keyword>
<feature type="site" description="Interaction with SHC1" evidence="26">
    <location>
        <position position="468"/>
    </location>
</feature>
<dbReference type="InterPro" id="IPR007110">
    <property type="entry name" value="Ig-like_dom"/>
</dbReference>
<dbReference type="InterPro" id="IPR002011">
    <property type="entry name" value="Tyr_kinase_rcpt_2_CS"/>
</dbReference>
<dbReference type="PRINTS" id="PR00109">
    <property type="entry name" value="TYRKINASE"/>
</dbReference>
<dbReference type="GO" id="GO:0007399">
    <property type="term" value="P:nervous system development"/>
    <property type="evidence" value="ECO:0007669"/>
    <property type="project" value="UniProtKB-KW"/>
</dbReference>
<evidence type="ECO:0000256" key="13">
    <source>
        <dbReference type="ARBA" id="ARBA00022782"/>
    </source>
</evidence>
<reference evidence="33" key="1">
    <citation type="submission" date="2025-08" db="UniProtKB">
        <authorList>
            <consortium name="Ensembl"/>
        </authorList>
    </citation>
    <scope>IDENTIFICATION</scope>
</reference>
<dbReference type="InterPro" id="IPR011009">
    <property type="entry name" value="Kinase-like_dom_sf"/>
</dbReference>
<evidence type="ECO:0000256" key="29">
    <source>
        <dbReference type="SAM" id="Phobius"/>
    </source>
</evidence>
<dbReference type="InterPro" id="IPR017441">
    <property type="entry name" value="Protein_kinase_ATP_BS"/>
</dbReference>
<evidence type="ECO:0000256" key="23">
    <source>
        <dbReference type="ARBA" id="ARBA00051243"/>
    </source>
</evidence>